<name>A0ABS8IG99_9NOSO</name>
<organism evidence="1 2">
    <name type="scientific">Nostoc favosum CHAB5714</name>
    <dbReference type="NCBI Taxonomy" id="2780399"/>
    <lineage>
        <taxon>Bacteria</taxon>
        <taxon>Bacillati</taxon>
        <taxon>Cyanobacteriota</taxon>
        <taxon>Cyanophyceae</taxon>
        <taxon>Nostocales</taxon>
        <taxon>Nostocaceae</taxon>
        <taxon>Nostoc</taxon>
        <taxon>Nostoc favosum</taxon>
    </lineage>
</organism>
<gene>
    <name evidence="1" type="ORF">LC586_29805</name>
</gene>
<evidence type="ECO:0000313" key="2">
    <source>
        <dbReference type="Proteomes" id="UP001199525"/>
    </source>
</evidence>
<dbReference type="RefSeq" id="WP_229488841.1">
    <property type="nucleotide sequence ID" value="NZ_JAIVFQ010000072.1"/>
</dbReference>
<evidence type="ECO:0000313" key="1">
    <source>
        <dbReference type="EMBL" id="MCC5603275.1"/>
    </source>
</evidence>
<reference evidence="1 2" key="1">
    <citation type="journal article" date="2021" name="Microorganisms">
        <title>Genome Evolution of Filamentous Cyanobacterium Nostoc Species: From Facultative Symbiosis to Free Living.</title>
        <authorList>
            <person name="Huo D."/>
            <person name="Li H."/>
            <person name="Cai F."/>
            <person name="Guo X."/>
            <person name="Qiao Z."/>
            <person name="Wang W."/>
            <person name="Yu G."/>
            <person name="Li R."/>
        </authorList>
    </citation>
    <scope>NUCLEOTIDE SEQUENCE [LARGE SCALE GENOMIC DNA]</scope>
    <source>
        <strain evidence="1 2">CHAB 5714</strain>
    </source>
</reference>
<dbReference type="InterPro" id="IPR014951">
    <property type="entry name" value="DUF1822"/>
</dbReference>
<dbReference type="Pfam" id="PF08852">
    <property type="entry name" value="DUF1822"/>
    <property type="match status" value="1"/>
</dbReference>
<protein>
    <submittedName>
        <fullName evidence="1">DUF1822 family protein</fullName>
    </submittedName>
</protein>
<proteinExistence type="predicted"/>
<comment type="caution">
    <text evidence="1">The sequence shown here is derived from an EMBL/GenBank/DDBJ whole genome shotgun (WGS) entry which is preliminary data.</text>
</comment>
<accession>A0ABS8IG99</accession>
<keyword evidence="2" id="KW-1185">Reference proteome</keyword>
<dbReference type="Proteomes" id="UP001199525">
    <property type="component" value="Unassembled WGS sequence"/>
</dbReference>
<dbReference type="EMBL" id="JAIVFQ010000072">
    <property type="protein sequence ID" value="MCC5603275.1"/>
    <property type="molecule type" value="Genomic_DNA"/>
</dbReference>
<sequence length="346" mass="40045">MINIPTHTTNLRLYLPEVIWLEQTYFDWARDISQEVIGELHQWQTYLNALALLGFEQWLREHNPEIVNRDINIIEAAANLKLGEFKFCLITTEHLLDEVANIPQDAIDRPELAAHFYVLIEVLEEQEEVVIRGFLRYDELIDYRGRNLELNNGYYQVPLSKFDPEPNHLLFYCRFLEPTIISLPVATSESAAGNLLKYINVTRTKLSQWLQGIFGENWQVIDSLIDPNANLAWSVRNSKEFIKRGKIINLEMQIGSRNVVLLLNIKAETEQKLGVLIQLHPTGKENFLLPNLKLILLSKAGEILCEVISRGQDSYIQLNPFKGERGKCFSVEVSLEDIRIRENFEL</sequence>